<dbReference type="AlphaFoldDB" id="A0A2S0VMD4"/>
<evidence type="ECO:0000256" key="12">
    <source>
        <dbReference type="ARBA" id="ARBA00047883"/>
    </source>
</evidence>
<evidence type="ECO:0000259" key="14">
    <source>
        <dbReference type="Pfam" id="PF02581"/>
    </source>
</evidence>
<dbReference type="KEGG" id="cate:C2869_02300"/>
<dbReference type="CDD" id="cd01169">
    <property type="entry name" value="HMPP_kinase"/>
    <property type="match status" value="1"/>
</dbReference>
<protein>
    <recommendedName>
        <fullName evidence="13">Thiamine-phosphate synthase</fullName>
        <shortName evidence="13">TP synthase</shortName>
        <shortName evidence="13">TPS</shortName>
        <ecNumber evidence="13">2.5.1.3</ecNumber>
    </recommendedName>
    <alternativeName>
        <fullName evidence="13">Thiamine-phosphate pyrophosphorylase</fullName>
        <shortName evidence="13">TMP pyrophosphorylase</shortName>
        <shortName evidence="13">TMP-PPase</shortName>
    </alternativeName>
</protein>
<dbReference type="Proteomes" id="UP000244441">
    <property type="component" value="Chromosome"/>
</dbReference>
<dbReference type="Gene3D" id="3.40.1190.20">
    <property type="match status" value="1"/>
</dbReference>
<dbReference type="RefSeq" id="WP_108601419.1">
    <property type="nucleotide sequence ID" value="NZ_CP026604.1"/>
</dbReference>
<dbReference type="Pfam" id="PF08543">
    <property type="entry name" value="Phos_pyr_kin"/>
    <property type="match status" value="1"/>
</dbReference>
<dbReference type="SUPFAM" id="SSF53613">
    <property type="entry name" value="Ribokinase-like"/>
    <property type="match status" value="1"/>
</dbReference>
<feature type="domain" description="Pyridoxamine kinase/Phosphomethylpyrimidine kinase" evidence="15">
    <location>
        <begin position="13"/>
        <end position="263"/>
    </location>
</feature>
<evidence type="ECO:0000313" key="17">
    <source>
        <dbReference type="Proteomes" id="UP000244441"/>
    </source>
</evidence>
<dbReference type="EMBL" id="CP026604">
    <property type="protein sequence ID" value="AWB65342.1"/>
    <property type="molecule type" value="Genomic_DNA"/>
</dbReference>
<dbReference type="NCBIfam" id="TIGR00097">
    <property type="entry name" value="HMP-P_kinase"/>
    <property type="match status" value="1"/>
</dbReference>
<evidence type="ECO:0000256" key="13">
    <source>
        <dbReference type="HAMAP-Rule" id="MF_00097"/>
    </source>
</evidence>
<sequence>MLKNIVWTIAGSDCTGGAGIQADIKTIHNLGSEACSVITAVTAQNIQGVHEINAVSDDVLISQLKALSEDKRPSAIKIGMLANKRQVLLVSDFLANAKQNWQVSPYVVYDPVAIASSGGELTEEDILPTIKQKLLPLIDLLTPNANEVQRVTGVYLIGWSSLKEAAIELIKMGVGAVVIKGGHIDIVDHACVDYCTDGANDYWLSSERIESEHSHGSGCTFASSMAALIGQGYLLRDAFILSKAYINQGIKGASQYEGIYGPIWQGQWPNNITDFPQVLTNDAPSAQQVDWQDDSKPSDVFESGFASVDTDKLGLYPVVDSVAWIERLLKAGVKTIQLRDKIHQGQELENEISQAVALGKHYQARVFINDYWQLAIKHGAYGVHLGQEDLEDADLQAIKQAGLRLGVSTHGHYEMVKIMQYKPSYLAVGAIFPTQTKDMTGQIQGVETLSQLCQLNQSIPMVAIGGITLERAQSVAATGVGCIAVVTALTQAENPEANVAAFEKVLACH</sequence>
<feature type="binding site" evidence="13">
    <location>
        <begin position="337"/>
        <end position="341"/>
    </location>
    <ligand>
        <name>4-amino-2-methyl-5-(diphosphooxymethyl)pyrimidine</name>
        <dbReference type="ChEBI" id="CHEBI:57841"/>
    </ligand>
</feature>
<evidence type="ECO:0000256" key="7">
    <source>
        <dbReference type="ARBA" id="ARBA00022842"/>
    </source>
</evidence>
<dbReference type="GO" id="GO:0000287">
    <property type="term" value="F:magnesium ion binding"/>
    <property type="evidence" value="ECO:0007669"/>
    <property type="project" value="UniProtKB-UniRule"/>
</dbReference>
<dbReference type="SUPFAM" id="SSF51391">
    <property type="entry name" value="Thiamin phosphate synthase"/>
    <property type="match status" value="1"/>
</dbReference>
<dbReference type="Gene3D" id="3.20.20.70">
    <property type="entry name" value="Aldolase class I"/>
    <property type="match status" value="1"/>
</dbReference>
<evidence type="ECO:0000256" key="5">
    <source>
        <dbReference type="ARBA" id="ARBA00022777"/>
    </source>
</evidence>
<dbReference type="GO" id="GO:0008902">
    <property type="term" value="F:hydroxymethylpyrimidine kinase activity"/>
    <property type="evidence" value="ECO:0007669"/>
    <property type="project" value="TreeGrafter"/>
</dbReference>
<keyword evidence="17" id="KW-1185">Reference proteome</keyword>
<comment type="catalytic activity">
    <reaction evidence="12 13">
        <text>2-[(2R,5Z)-2-carboxy-4-methylthiazol-5(2H)-ylidene]ethyl phosphate + 4-amino-2-methyl-5-(diphosphooxymethyl)pyrimidine + 2 H(+) = thiamine phosphate + CO2 + diphosphate</text>
        <dbReference type="Rhea" id="RHEA:47844"/>
        <dbReference type="ChEBI" id="CHEBI:15378"/>
        <dbReference type="ChEBI" id="CHEBI:16526"/>
        <dbReference type="ChEBI" id="CHEBI:33019"/>
        <dbReference type="ChEBI" id="CHEBI:37575"/>
        <dbReference type="ChEBI" id="CHEBI:57841"/>
        <dbReference type="ChEBI" id="CHEBI:62899"/>
        <dbReference type="EC" id="2.5.1.3"/>
    </reaction>
</comment>
<organism evidence="16 17">
    <name type="scientific">Saccharobesus litoralis</name>
    <dbReference type="NCBI Taxonomy" id="2172099"/>
    <lineage>
        <taxon>Bacteria</taxon>
        <taxon>Pseudomonadati</taxon>
        <taxon>Pseudomonadota</taxon>
        <taxon>Gammaproteobacteria</taxon>
        <taxon>Alteromonadales</taxon>
        <taxon>Alteromonadaceae</taxon>
        <taxon>Saccharobesus</taxon>
    </lineage>
</organism>
<keyword evidence="3 13" id="KW-0479">Metal-binding</keyword>
<dbReference type="PANTHER" id="PTHR20858">
    <property type="entry name" value="PHOSPHOMETHYLPYRIMIDINE KINASE"/>
    <property type="match status" value="1"/>
</dbReference>
<dbReference type="Pfam" id="PF02581">
    <property type="entry name" value="TMP-TENI"/>
    <property type="match status" value="1"/>
</dbReference>
<comment type="catalytic activity">
    <reaction evidence="10 13">
        <text>4-methyl-5-(2-phosphooxyethyl)-thiazole + 4-amino-2-methyl-5-(diphosphooxymethyl)pyrimidine + H(+) = thiamine phosphate + diphosphate</text>
        <dbReference type="Rhea" id="RHEA:22328"/>
        <dbReference type="ChEBI" id="CHEBI:15378"/>
        <dbReference type="ChEBI" id="CHEBI:33019"/>
        <dbReference type="ChEBI" id="CHEBI:37575"/>
        <dbReference type="ChEBI" id="CHEBI:57841"/>
        <dbReference type="ChEBI" id="CHEBI:58296"/>
        <dbReference type="EC" id="2.5.1.3"/>
    </reaction>
</comment>
<dbReference type="EC" id="2.5.1.3" evidence="13"/>
<dbReference type="FunFam" id="3.20.20.70:FF:000064">
    <property type="entry name" value="Thiamine-phosphate synthase"/>
    <property type="match status" value="1"/>
</dbReference>
<dbReference type="InterPro" id="IPR029056">
    <property type="entry name" value="Ribokinase-like"/>
</dbReference>
<keyword evidence="5 16" id="KW-0418">Kinase</keyword>
<dbReference type="NCBIfam" id="TIGR00693">
    <property type="entry name" value="thiE"/>
    <property type="match status" value="1"/>
</dbReference>
<dbReference type="CDD" id="cd00564">
    <property type="entry name" value="TMP_TenI"/>
    <property type="match status" value="1"/>
</dbReference>
<comment type="similarity">
    <text evidence="13">Belongs to the thiamine-phosphate synthase family.</text>
</comment>
<dbReference type="InterPro" id="IPR022998">
    <property type="entry name" value="ThiamineP_synth_TenI"/>
</dbReference>
<dbReference type="HAMAP" id="MF_00097">
    <property type="entry name" value="TMP_synthase"/>
    <property type="match status" value="1"/>
</dbReference>
<comment type="function">
    <text evidence="13">Condenses 4-methyl-5-(beta-hydroxyethyl)thiazole monophosphate (THZ-P) and 2-methyl-4-amino-5-hydroxymethyl pyrimidine pyrophosphate (HMP-PP) to form thiamine monophosphate (TMP).</text>
</comment>
<dbReference type="InterPro" id="IPR013785">
    <property type="entry name" value="Aldolase_TIM"/>
</dbReference>
<name>A0A2S0VMD4_9ALTE</name>
<evidence type="ECO:0000256" key="9">
    <source>
        <dbReference type="ARBA" id="ARBA00023268"/>
    </source>
</evidence>
<keyword evidence="2 13" id="KW-0808">Transferase</keyword>
<proteinExistence type="inferred from homology"/>
<evidence type="ECO:0000256" key="2">
    <source>
        <dbReference type="ARBA" id="ARBA00022679"/>
    </source>
</evidence>
<feature type="binding site" evidence="13">
    <location>
        <position position="370"/>
    </location>
    <ligand>
        <name>Mg(2+)</name>
        <dbReference type="ChEBI" id="CHEBI:18420"/>
    </ligand>
</feature>
<comment type="catalytic activity">
    <reaction evidence="11 13">
        <text>2-(2-carboxy-4-methylthiazol-5-yl)ethyl phosphate + 4-amino-2-methyl-5-(diphosphooxymethyl)pyrimidine + 2 H(+) = thiamine phosphate + CO2 + diphosphate</text>
        <dbReference type="Rhea" id="RHEA:47848"/>
        <dbReference type="ChEBI" id="CHEBI:15378"/>
        <dbReference type="ChEBI" id="CHEBI:16526"/>
        <dbReference type="ChEBI" id="CHEBI:33019"/>
        <dbReference type="ChEBI" id="CHEBI:37575"/>
        <dbReference type="ChEBI" id="CHEBI:57841"/>
        <dbReference type="ChEBI" id="CHEBI:62890"/>
        <dbReference type="EC" id="2.5.1.3"/>
    </reaction>
</comment>
<keyword evidence="8 13" id="KW-0784">Thiamine biosynthesis</keyword>
<dbReference type="PANTHER" id="PTHR20858:SF17">
    <property type="entry name" value="HYDROXYMETHYLPYRIMIDINE_PHOSPHOMETHYLPYRIMIDINE KINASE THI20-RELATED"/>
    <property type="match status" value="1"/>
</dbReference>
<feature type="binding site" evidence="13">
    <location>
        <position position="437"/>
    </location>
    <ligand>
        <name>4-amino-2-methyl-5-(diphosphooxymethyl)pyrimidine</name>
        <dbReference type="ChEBI" id="CHEBI:57841"/>
    </ligand>
</feature>
<keyword evidence="9" id="KW-0511">Multifunctional enzyme</keyword>
<evidence type="ECO:0000256" key="6">
    <source>
        <dbReference type="ARBA" id="ARBA00022840"/>
    </source>
</evidence>
<keyword evidence="7 13" id="KW-0460">Magnesium</keyword>
<dbReference type="UniPathway" id="UPA00060">
    <property type="reaction ID" value="UER00138"/>
</dbReference>
<evidence type="ECO:0000256" key="11">
    <source>
        <dbReference type="ARBA" id="ARBA00047851"/>
    </source>
</evidence>
<reference evidence="16 17" key="1">
    <citation type="submission" date="2018-01" db="EMBL/GenBank/DDBJ databases">
        <title>Genome sequence of a Cantenovulum-like bacteria.</title>
        <authorList>
            <person name="Tan W.R."/>
            <person name="Lau N.-S."/>
            <person name="Go F."/>
            <person name="Amirul A.-A.A."/>
        </authorList>
    </citation>
    <scope>NUCLEOTIDE SEQUENCE [LARGE SCALE GENOMIC DNA]</scope>
    <source>
        <strain evidence="16 17">CCB-QB4</strain>
    </source>
</reference>
<feature type="binding site" evidence="13">
    <location>
        <begin position="486"/>
        <end position="487"/>
    </location>
    <ligand>
        <name>2-[(2R,5Z)-2-carboxy-4-methylthiazol-5(2H)-ylidene]ethyl phosphate</name>
        <dbReference type="ChEBI" id="CHEBI:62899"/>
    </ligand>
</feature>
<evidence type="ECO:0000256" key="8">
    <source>
        <dbReference type="ARBA" id="ARBA00022977"/>
    </source>
</evidence>
<feature type="binding site" evidence="13">
    <location>
        <position position="408"/>
    </location>
    <ligand>
        <name>4-amino-2-methyl-5-(diphosphooxymethyl)pyrimidine</name>
        <dbReference type="ChEBI" id="CHEBI:57841"/>
    </ligand>
</feature>
<dbReference type="GO" id="GO:0009229">
    <property type="term" value="P:thiamine diphosphate biosynthetic process"/>
    <property type="evidence" value="ECO:0007669"/>
    <property type="project" value="UniProtKB-UniRule"/>
</dbReference>
<dbReference type="GO" id="GO:0008972">
    <property type="term" value="F:phosphomethylpyrimidine kinase activity"/>
    <property type="evidence" value="ECO:0007669"/>
    <property type="project" value="InterPro"/>
</dbReference>
<accession>A0A2S0VMD4</accession>
<evidence type="ECO:0000259" key="15">
    <source>
        <dbReference type="Pfam" id="PF08543"/>
    </source>
</evidence>
<dbReference type="GO" id="GO:0005524">
    <property type="term" value="F:ATP binding"/>
    <property type="evidence" value="ECO:0007669"/>
    <property type="project" value="UniProtKB-KW"/>
</dbReference>
<dbReference type="NCBIfam" id="NF002904">
    <property type="entry name" value="PRK03512.1"/>
    <property type="match status" value="1"/>
</dbReference>
<feature type="binding site" evidence="13">
    <location>
        <position position="389"/>
    </location>
    <ligand>
        <name>Mg(2+)</name>
        <dbReference type="ChEBI" id="CHEBI:18420"/>
    </ligand>
</feature>
<dbReference type="InterPro" id="IPR013749">
    <property type="entry name" value="PM/HMP-P_kinase-1"/>
</dbReference>
<dbReference type="InterPro" id="IPR004399">
    <property type="entry name" value="HMP/HMP-P_kinase_dom"/>
</dbReference>
<evidence type="ECO:0000256" key="3">
    <source>
        <dbReference type="ARBA" id="ARBA00022723"/>
    </source>
</evidence>
<keyword evidence="4" id="KW-0547">Nucleotide-binding</keyword>
<evidence type="ECO:0000256" key="1">
    <source>
        <dbReference type="ARBA" id="ARBA00005165"/>
    </source>
</evidence>
<dbReference type="GO" id="GO:0009228">
    <property type="term" value="P:thiamine biosynthetic process"/>
    <property type="evidence" value="ECO:0007669"/>
    <property type="project" value="UniProtKB-KW"/>
</dbReference>
<dbReference type="GO" id="GO:0004789">
    <property type="term" value="F:thiamine-phosphate diphosphorylase activity"/>
    <property type="evidence" value="ECO:0007669"/>
    <property type="project" value="UniProtKB-UniRule"/>
</dbReference>
<evidence type="ECO:0000313" key="16">
    <source>
        <dbReference type="EMBL" id="AWB65342.1"/>
    </source>
</evidence>
<comment type="pathway">
    <text evidence="1 13">Cofactor biosynthesis; thiamine diphosphate biosynthesis; thiamine phosphate from 4-amino-2-methyl-5-diphosphomethylpyrimidine and 4-methyl-5-(2-phosphoethyl)-thiazole: step 1/1.</text>
</comment>
<comment type="cofactor">
    <cofactor evidence="13">
        <name>Mg(2+)</name>
        <dbReference type="ChEBI" id="CHEBI:18420"/>
    </cofactor>
    <text evidence="13">Binds 1 Mg(2+) ion per subunit.</text>
</comment>
<dbReference type="GO" id="GO:0005829">
    <property type="term" value="C:cytosol"/>
    <property type="evidence" value="ECO:0007669"/>
    <property type="project" value="TreeGrafter"/>
</dbReference>
<evidence type="ECO:0000256" key="4">
    <source>
        <dbReference type="ARBA" id="ARBA00022741"/>
    </source>
</evidence>
<feature type="binding site" evidence="13">
    <location>
        <position position="369"/>
    </location>
    <ligand>
        <name>4-amino-2-methyl-5-(diphosphooxymethyl)pyrimidine</name>
        <dbReference type="ChEBI" id="CHEBI:57841"/>
    </ligand>
</feature>
<dbReference type="InterPro" id="IPR036206">
    <property type="entry name" value="ThiamineP_synth_sf"/>
</dbReference>
<evidence type="ECO:0000256" key="10">
    <source>
        <dbReference type="ARBA" id="ARBA00047334"/>
    </source>
</evidence>
<feature type="domain" description="Thiamine phosphate synthase/TenI" evidence="14">
    <location>
        <begin position="320"/>
        <end position="489"/>
    </location>
</feature>
<gene>
    <name evidence="13" type="primary">thiE</name>
    <name evidence="16" type="ORF">C2869_02300</name>
</gene>
<dbReference type="OrthoDB" id="9810880at2"/>
<feature type="binding site" evidence="13">
    <location>
        <begin position="434"/>
        <end position="436"/>
    </location>
    <ligand>
        <name>2-[(2R,5Z)-2-carboxy-4-methylthiazol-5(2H)-ylidene]ethyl phosphate</name>
        <dbReference type="ChEBI" id="CHEBI:62899"/>
    </ligand>
</feature>
<dbReference type="InterPro" id="IPR034291">
    <property type="entry name" value="TMP_synthase"/>
</dbReference>
<keyword evidence="6" id="KW-0067">ATP-binding</keyword>
<feature type="binding site" evidence="13">
    <location>
        <position position="466"/>
    </location>
    <ligand>
        <name>2-[(2R,5Z)-2-carboxy-4-methylthiazol-5(2H)-ylidene]ethyl phosphate</name>
        <dbReference type="ChEBI" id="CHEBI:62899"/>
    </ligand>
</feature>